<dbReference type="Gene3D" id="3.40.50.1010">
    <property type="entry name" value="5'-nuclease"/>
    <property type="match status" value="1"/>
</dbReference>
<organism evidence="8 9">
    <name type="scientific">Microbacterium schleiferi</name>
    <dbReference type="NCBI Taxonomy" id="69362"/>
    <lineage>
        <taxon>Bacteria</taxon>
        <taxon>Bacillati</taxon>
        <taxon>Actinomycetota</taxon>
        <taxon>Actinomycetes</taxon>
        <taxon>Micrococcales</taxon>
        <taxon>Microbacteriaceae</taxon>
        <taxon>Microbacterium</taxon>
    </lineage>
</organism>
<dbReference type="InterPro" id="IPR002716">
    <property type="entry name" value="PIN_dom"/>
</dbReference>
<dbReference type="SUPFAM" id="SSF88723">
    <property type="entry name" value="PIN domain-like"/>
    <property type="match status" value="1"/>
</dbReference>
<dbReference type="EC" id="3.1.-.-" evidence="6"/>
<evidence type="ECO:0000256" key="1">
    <source>
        <dbReference type="ARBA" id="ARBA00022649"/>
    </source>
</evidence>
<evidence type="ECO:0000313" key="9">
    <source>
        <dbReference type="Proteomes" id="UP001351900"/>
    </source>
</evidence>
<evidence type="ECO:0000259" key="7">
    <source>
        <dbReference type="Pfam" id="PF01850"/>
    </source>
</evidence>
<gene>
    <name evidence="6" type="primary">vapC</name>
    <name evidence="8" type="ORF">V2V91_02500</name>
</gene>
<keyword evidence="6" id="KW-0800">Toxin</keyword>
<keyword evidence="9" id="KW-1185">Reference proteome</keyword>
<dbReference type="CDD" id="cd09874">
    <property type="entry name" value="PIN_MT3492-like"/>
    <property type="match status" value="1"/>
</dbReference>
<keyword evidence="4 6" id="KW-0378">Hydrolase</keyword>
<keyword evidence="5 6" id="KW-0460">Magnesium</keyword>
<feature type="domain" description="PIN" evidence="7">
    <location>
        <begin position="5"/>
        <end position="117"/>
    </location>
</feature>
<evidence type="ECO:0000313" key="8">
    <source>
        <dbReference type="EMBL" id="MEF2254008.1"/>
    </source>
</evidence>
<comment type="caution">
    <text evidence="8">The sequence shown here is derived from an EMBL/GenBank/DDBJ whole genome shotgun (WGS) entry which is preliminary data.</text>
</comment>
<dbReference type="Proteomes" id="UP001351900">
    <property type="component" value="Unassembled WGS sequence"/>
</dbReference>
<reference evidence="8 9" key="1">
    <citation type="submission" date="2024-01" db="EMBL/GenBank/DDBJ databases">
        <title>the genome sequence of strain Microbacterium schleiferi NBRC 15075.</title>
        <authorList>
            <person name="Ding Y."/>
            <person name="Zhang G."/>
        </authorList>
    </citation>
    <scope>NUCLEOTIDE SEQUENCE [LARGE SCALE GENOMIC DNA]</scope>
    <source>
        <strain evidence="8 9">NBRC 15075</strain>
    </source>
</reference>
<accession>A0ABU7V442</accession>
<comment type="similarity">
    <text evidence="6">Belongs to the PINc/VapC protein family.</text>
</comment>
<dbReference type="InterPro" id="IPR022907">
    <property type="entry name" value="VapC_family"/>
</dbReference>
<name>A0ABU7V442_9MICO</name>
<dbReference type="HAMAP" id="MF_00265">
    <property type="entry name" value="VapC_Nob1"/>
    <property type="match status" value="1"/>
</dbReference>
<evidence type="ECO:0000256" key="4">
    <source>
        <dbReference type="ARBA" id="ARBA00022801"/>
    </source>
</evidence>
<keyword evidence="2 6" id="KW-0540">Nuclease</keyword>
<evidence type="ECO:0000256" key="3">
    <source>
        <dbReference type="ARBA" id="ARBA00022723"/>
    </source>
</evidence>
<dbReference type="EMBL" id="JAZHOV010000001">
    <property type="protein sequence ID" value="MEF2254008.1"/>
    <property type="molecule type" value="Genomic_DNA"/>
</dbReference>
<evidence type="ECO:0000256" key="2">
    <source>
        <dbReference type="ARBA" id="ARBA00022722"/>
    </source>
</evidence>
<evidence type="ECO:0000256" key="6">
    <source>
        <dbReference type="HAMAP-Rule" id="MF_00265"/>
    </source>
</evidence>
<dbReference type="InterPro" id="IPR029060">
    <property type="entry name" value="PIN-like_dom_sf"/>
</dbReference>
<dbReference type="RefSeq" id="WP_292729287.1">
    <property type="nucleotide sequence ID" value="NZ_BAAAUO010000003.1"/>
</dbReference>
<evidence type="ECO:0000256" key="5">
    <source>
        <dbReference type="ARBA" id="ARBA00022842"/>
    </source>
</evidence>
<sequence>MTRAYIDTSAAAKLVIDEPESAALAAWVDDGSVELVAGMLLETELRRVAVRHGIPQLDISALLDHVALYGLTPAVYREAGVLPGRALRTLDAMHLACAVRLGVDTVLTYDDRFADAAQSVGIPVTAPV</sequence>
<proteinExistence type="inferred from homology"/>
<comment type="function">
    <text evidence="6">Toxic component of a toxin-antitoxin (TA) system. An RNase.</text>
</comment>
<feature type="binding site" evidence="6">
    <location>
        <position position="91"/>
    </location>
    <ligand>
        <name>Mg(2+)</name>
        <dbReference type="ChEBI" id="CHEBI:18420"/>
    </ligand>
</feature>
<dbReference type="Pfam" id="PF01850">
    <property type="entry name" value="PIN"/>
    <property type="match status" value="1"/>
</dbReference>
<keyword evidence="1 6" id="KW-1277">Toxin-antitoxin system</keyword>
<feature type="binding site" evidence="6">
    <location>
        <position position="7"/>
    </location>
    <ligand>
        <name>Mg(2+)</name>
        <dbReference type="ChEBI" id="CHEBI:18420"/>
    </ligand>
</feature>
<keyword evidence="3 6" id="KW-0479">Metal-binding</keyword>
<protein>
    <recommendedName>
        <fullName evidence="6">Ribonuclease VapC</fullName>
        <shortName evidence="6">RNase VapC</shortName>
        <ecNumber evidence="6">3.1.-.-</ecNumber>
    </recommendedName>
    <alternativeName>
        <fullName evidence="6">Toxin VapC</fullName>
    </alternativeName>
</protein>
<comment type="cofactor">
    <cofactor evidence="6">
        <name>Mg(2+)</name>
        <dbReference type="ChEBI" id="CHEBI:18420"/>
    </cofactor>
</comment>